<comment type="caution">
    <text evidence="1">The sequence shown here is derived from an EMBL/GenBank/DDBJ whole genome shotgun (WGS) entry which is preliminary data.</text>
</comment>
<gene>
    <name evidence="1" type="ORF">LS71_008350</name>
</gene>
<evidence type="ECO:0000313" key="2">
    <source>
        <dbReference type="Proteomes" id="UP000029733"/>
    </source>
</evidence>
<reference evidence="1 2" key="1">
    <citation type="journal article" date="2014" name="Genome Announc.">
        <title>Draft genome sequences of eight enterohepatic helicobacter species isolated from both laboratory and wild rodents.</title>
        <authorList>
            <person name="Sheh A."/>
            <person name="Shen Z."/>
            <person name="Fox J.G."/>
        </authorList>
    </citation>
    <scope>NUCLEOTIDE SEQUENCE [LARGE SCALE GENOMIC DNA]</scope>
    <source>
        <strain evidence="1 2">MIT 09-6949</strain>
    </source>
</reference>
<proteinExistence type="predicted"/>
<evidence type="ECO:0000313" key="1">
    <source>
        <dbReference type="EMBL" id="TLD95408.1"/>
    </source>
</evidence>
<dbReference type="AlphaFoldDB" id="A0A4U8T7B9"/>
<dbReference type="STRING" id="1677920.LS71_04095"/>
<dbReference type="EMBL" id="JRPR02000009">
    <property type="protein sequence ID" value="TLD95408.1"/>
    <property type="molecule type" value="Genomic_DNA"/>
</dbReference>
<organism evidence="1 2">
    <name type="scientific">Helicobacter jaachi</name>
    <dbReference type="NCBI Taxonomy" id="1677920"/>
    <lineage>
        <taxon>Bacteria</taxon>
        <taxon>Pseudomonadati</taxon>
        <taxon>Campylobacterota</taxon>
        <taxon>Epsilonproteobacteria</taxon>
        <taxon>Campylobacterales</taxon>
        <taxon>Helicobacteraceae</taxon>
        <taxon>Helicobacter</taxon>
    </lineage>
</organism>
<dbReference type="Proteomes" id="UP000029733">
    <property type="component" value="Unassembled WGS sequence"/>
</dbReference>
<keyword evidence="2" id="KW-1185">Reference proteome</keyword>
<protein>
    <submittedName>
        <fullName evidence="1">Uncharacterized protein</fullName>
    </submittedName>
</protein>
<accession>A0A4U8T7B9</accession>
<name>A0A4U8T7B9_9HELI</name>
<dbReference type="RefSeq" id="WP_034354032.1">
    <property type="nucleotide sequence ID" value="NZ_JRPR02000009.1"/>
</dbReference>
<sequence>MVILEYFLNANGFYELPFHNGDLASNVLYIKADKIIAIRHKTMTLEQCETICPDAFVGLSNFSRETSINESVMLFDILTDGRTFSFSMNHYYYTAYSNVGDCINDLLEYRLTEQ</sequence>